<accession>A0A1B8SE18</accession>
<protein>
    <recommendedName>
        <fullName evidence="1">Antitoxin Xre/MbcA/ParS-like toxin-binding domain-containing protein</fullName>
    </recommendedName>
</protein>
<dbReference type="OrthoDB" id="5122186at2"/>
<evidence type="ECO:0000259" key="1">
    <source>
        <dbReference type="Pfam" id="PF09722"/>
    </source>
</evidence>
<dbReference type="Pfam" id="PF09722">
    <property type="entry name" value="Xre_MbcA_ParS_C"/>
    <property type="match status" value="1"/>
</dbReference>
<dbReference type="PATRIC" id="fig|354243.3.peg.3132"/>
<comment type="caution">
    <text evidence="2">The sequence shown here is derived from an EMBL/GenBank/DDBJ whole genome shotgun (WGS) entry which is preliminary data.</text>
</comment>
<gene>
    <name evidence="2" type="ORF">ACT18_15145</name>
</gene>
<dbReference type="InterPro" id="IPR024467">
    <property type="entry name" value="Xre/MbcA/ParS-like_toxin-bd"/>
</dbReference>
<name>A0A1B8SE18_9MYCO</name>
<feature type="domain" description="Antitoxin Xre/MbcA/ParS-like toxin-binding" evidence="1">
    <location>
        <begin position="65"/>
        <end position="112"/>
    </location>
</feature>
<dbReference type="AlphaFoldDB" id="A0A1B8SE18"/>
<proteinExistence type="predicted"/>
<dbReference type="RefSeq" id="WP_065288681.1">
    <property type="nucleotide sequence ID" value="NZ_LFOE01000023.1"/>
</dbReference>
<reference evidence="2 3" key="1">
    <citation type="submission" date="2015-06" db="EMBL/GenBank/DDBJ databases">
        <title>Genome sequence of Mycobacterium kumamotonense strain Roo.</title>
        <authorList>
            <person name="Greninger A.L."/>
            <person name="Cunningham G."/>
            <person name="Miller S."/>
        </authorList>
    </citation>
    <scope>NUCLEOTIDE SEQUENCE [LARGE SCALE GENOMIC DNA]</scope>
    <source>
        <strain evidence="2 3">Roo</strain>
    </source>
</reference>
<keyword evidence="3" id="KW-1185">Reference proteome</keyword>
<sequence>MVVQPLRLASTVSGAIERLGLTYEEVGEIVDASPRSVARWTAGQVVPQRLNKHRLTELAYVAEALAEVLPRDQANVWMFLPNRLLEHRKPADLVRDGEHQRVLALIDAMAEGVFV</sequence>
<dbReference type="EMBL" id="LFOE01000023">
    <property type="protein sequence ID" value="OBY30952.1"/>
    <property type="molecule type" value="Genomic_DNA"/>
</dbReference>
<dbReference type="Proteomes" id="UP000092668">
    <property type="component" value="Unassembled WGS sequence"/>
</dbReference>
<organism evidence="2 3">
    <name type="scientific">Mycolicibacter kumamotonensis</name>
    <dbReference type="NCBI Taxonomy" id="354243"/>
    <lineage>
        <taxon>Bacteria</taxon>
        <taxon>Bacillati</taxon>
        <taxon>Actinomycetota</taxon>
        <taxon>Actinomycetes</taxon>
        <taxon>Mycobacteriales</taxon>
        <taxon>Mycobacteriaceae</taxon>
        <taxon>Mycolicibacter</taxon>
    </lineage>
</organism>
<evidence type="ECO:0000313" key="3">
    <source>
        <dbReference type="Proteomes" id="UP000092668"/>
    </source>
</evidence>
<evidence type="ECO:0000313" key="2">
    <source>
        <dbReference type="EMBL" id="OBY30952.1"/>
    </source>
</evidence>